<organism evidence="3 4">
    <name type="scientific">Parathielavia appendiculata</name>
    <dbReference type="NCBI Taxonomy" id="2587402"/>
    <lineage>
        <taxon>Eukaryota</taxon>
        <taxon>Fungi</taxon>
        <taxon>Dikarya</taxon>
        <taxon>Ascomycota</taxon>
        <taxon>Pezizomycotina</taxon>
        <taxon>Sordariomycetes</taxon>
        <taxon>Sordariomycetidae</taxon>
        <taxon>Sordariales</taxon>
        <taxon>Chaetomiaceae</taxon>
        <taxon>Parathielavia</taxon>
    </lineage>
</organism>
<feature type="region of interest" description="Disordered" evidence="2">
    <location>
        <begin position="133"/>
        <end position="165"/>
    </location>
</feature>
<accession>A0AAN6U9T0</accession>
<name>A0AAN6U9T0_9PEZI</name>
<reference evidence="3" key="1">
    <citation type="journal article" date="2023" name="Mol. Phylogenet. Evol.">
        <title>Genome-scale phylogeny and comparative genomics of the fungal order Sordariales.</title>
        <authorList>
            <person name="Hensen N."/>
            <person name="Bonometti L."/>
            <person name="Westerberg I."/>
            <person name="Brannstrom I.O."/>
            <person name="Guillou S."/>
            <person name="Cros-Aarteil S."/>
            <person name="Calhoun S."/>
            <person name="Haridas S."/>
            <person name="Kuo A."/>
            <person name="Mondo S."/>
            <person name="Pangilinan J."/>
            <person name="Riley R."/>
            <person name="LaButti K."/>
            <person name="Andreopoulos B."/>
            <person name="Lipzen A."/>
            <person name="Chen C."/>
            <person name="Yan M."/>
            <person name="Daum C."/>
            <person name="Ng V."/>
            <person name="Clum A."/>
            <person name="Steindorff A."/>
            <person name="Ohm R.A."/>
            <person name="Martin F."/>
            <person name="Silar P."/>
            <person name="Natvig D.O."/>
            <person name="Lalanne C."/>
            <person name="Gautier V."/>
            <person name="Ament-Velasquez S.L."/>
            <person name="Kruys A."/>
            <person name="Hutchinson M.I."/>
            <person name="Powell A.J."/>
            <person name="Barry K."/>
            <person name="Miller A.N."/>
            <person name="Grigoriev I.V."/>
            <person name="Debuchy R."/>
            <person name="Gladieux P."/>
            <person name="Hiltunen Thoren M."/>
            <person name="Johannesson H."/>
        </authorList>
    </citation>
    <scope>NUCLEOTIDE SEQUENCE</scope>
    <source>
        <strain evidence="3">CBS 731.68</strain>
    </source>
</reference>
<feature type="coiled-coil region" evidence="1">
    <location>
        <begin position="167"/>
        <end position="194"/>
    </location>
</feature>
<dbReference type="Proteomes" id="UP001302602">
    <property type="component" value="Unassembled WGS sequence"/>
</dbReference>
<gene>
    <name evidence="3" type="ORF">N657DRAFT_562660</name>
</gene>
<feature type="compositionally biased region" description="Acidic residues" evidence="2">
    <location>
        <begin position="542"/>
        <end position="593"/>
    </location>
</feature>
<sequence>MDQPNRLPPDGNTTKAVKDKKCPYCHQAFTSSSLGRHLDLYIREKNPKAPDGVHDVEAIRKIRQNITRRQPKGAVPRRSTSVSLRASSTVPRKNPVSGDADSSAAKSPSFQREGSQSGSVYANRYPFKPHWETTGVINGLQDGSAGDPDGDGVGRGSRSASLQRAVSRQTLKQLLDMRQQIQDAQDRTRAAELALRELLSSLRAAKQQLDLDSVPFDFDPFSLDFPALTLQCLEPPPTLFASTQHPTPTSWSILPPGRSQLEALHAFFQKEFKEWRIACAAATTAVTEELTYPPTPNTGSANKKAQILKAEQAVAKMEKHVYDHLEATYAIWEALAQEQREQLWRLELARGVGRKQKQVDQLKEGQHLLRQENTNLKMQLEQLTRLQQPQEFQIAPPSTIFIDEKLMARVLVDNMETKGLAGFNITDRDADLSTLVSSVIDRWKSVIVGARSASGGLRAQRPLDTFSTGELSPEESTGGTCLTNQQQSASGHYQSPRSQYTPTISSQATRHPSSAASTSAALIPRLRTTPAVPGTAPSTSIQEDEDEDKVMSDQDAESDADSTQDADQDGDAEGDTDADADADGDADMDDDLGDYPAVPHRAIQHQQPHQLHSAVSVAYGR</sequence>
<dbReference type="RefSeq" id="XP_062652317.1">
    <property type="nucleotide sequence ID" value="XM_062788155.1"/>
</dbReference>
<dbReference type="GeneID" id="87824925"/>
<reference evidence="3" key="2">
    <citation type="submission" date="2023-05" db="EMBL/GenBank/DDBJ databases">
        <authorList>
            <consortium name="Lawrence Berkeley National Laboratory"/>
            <person name="Steindorff A."/>
            <person name="Hensen N."/>
            <person name="Bonometti L."/>
            <person name="Westerberg I."/>
            <person name="Brannstrom I.O."/>
            <person name="Guillou S."/>
            <person name="Cros-Aarteil S."/>
            <person name="Calhoun S."/>
            <person name="Haridas S."/>
            <person name="Kuo A."/>
            <person name="Mondo S."/>
            <person name="Pangilinan J."/>
            <person name="Riley R."/>
            <person name="Labutti K."/>
            <person name="Andreopoulos B."/>
            <person name="Lipzen A."/>
            <person name="Chen C."/>
            <person name="Yanf M."/>
            <person name="Daum C."/>
            <person name="Ng V."/>
            <person name="Clum A."/>
            <person name="Ohm R."/>
            <person name="Martin F."/>
            <person name="Silar P."/>
            <person name="Natvig D."/>
            <person name="Lalanne C."/>
            <person name="Gautier V."/>
            <person name="Ament-Velasquez S.L."/>
            <person name="Kruys A."/>
            <person name="Hutchinson M.I."/>
            <person name="Powell A.J."/>
            <person name="Barry K."/>
            <person name="Miller A.N."/>
            <person name="Grigoriev I.V."/>
            <person name="Debuchy R."/>
            <person name="Gladieux P."/>
            <person name="Thoren M.H."/>
            <person name="Johannesson H."/>
        </authorList>
    </citation>
    <scope>NUCLEOTIDE SEQUENCE</scope>
    <source>
        <strain evidence="3">CBS 731.68</strain>
    </source>
</reference>
<evidence type="ECO:0000313" key="4">
    <source>
        <dbReference type="Proteomes" id="UP001302602"/>
    </source>
</evidence>
<protein>
    <submittedName>
        <fullName evidence="3">Uncharacterized protein</fullName>
    </submittedName>
</protein>
<keyword evidence="1" id="KW-0175">Coiled coil</keyword>
<keyword evidence="4" id="KW-1185">Reference proteome</keyword>
<evidence type="ECO:0000313" key="3">
    <source>
        <dbReference type="EMBL" id="KAK4128546.1"/>
    </source>
</evidence>
<feature type="region of interest" description="Disordered" evidence="2">
    <location>
        <begin position="460"/>
        <end position="621"/>
    </location>
</feature>
<feature type="region of interest" description="Disordered" evidence="2">
    <location>
        <begin position="1"/>
        <end position="20"/>
    </location>
</feature>
<feature type="compositionally biased region" description="Polar residues" evidence="2">
    <location>
        <begin position="78"/>
        <end position="91"/>
    </location>
</feature>
<feature type="compositionally biased region" description="Polar residues" evidence="2">
    <location>
        <begin position="465"/>
        <end position="520"/>
    </location>
</feature>
<proteinExistence type="predicted"/>
<feature type="compositionally biased region" description="Polar residues" evidence="2">
    <location>
        <begin position="104"/>
        <end position="120"/>
    </location>
</feature>
<dbReference type="AlphaFoldDB" id="A0AAN6U9T0"/>
<feature type="region of interest" description="Disordered" evidence="2">
    <location>
        <begin position="65"/>
        <end position="121"/>
    </location>
</feature>
<evidence type="ECO:0000256" key="1">
    <source>
        <dbReference type="SAM" id="Coils"/>
    </source>
</evidence>
<evidence type="ECO:0000256" key="2">
    <source>
        <dbReference type="SAM" id="MobiDB-lite"/>
    </source>
</evidence>
<comment type="caution">
    <text evidence="3">The sequence shown here is derived from an EMBL/GenBank/DDBJ whole genome shotgun (WGS) entry which is preliminary data.</text>
</comment>
<dbReference type="EMBL" id="MU853223">
    <property type="protein sequence ID" value="KAK4128546.1"/>
    <property type="molecule type" value="Genomic_DNA"/>
</dbReference>